<keyword evidence="6" id="KW-1185">Reference proteome</keyword>
<evidence type="ECO:0000313" key="6">
    <source>
        <dbReference type="Proteomes" id="UP000269198"/>
    </source>
</evidence>
<dbReference type="InterPro" id="IPR046532">
    <property type="entry name" value="DUF6597"/>
</dbReference>
<dbReference type="GO" id="GO:0043565">
    <property type="term" value="F:sequence-specific DNA binding"/>
    <property type="evidence" value="ECO:0007669"/>
    <property type="project" value="InterPro"/>
</dbReference>
<evidence type="ECO:0000256" key="2">
    <source>
        <dbReference type="ARBA" id="ARBA00023125"/>
    </source>
</evidence>
<evidence type="ECO:0000313" key="5">
    <source>
        <dbReference type="EMBL" id="RNL83312.1"/>
    </source>
</evidence>
<dbReference type="EMBL" id="RJMB01000017">
    <property type="protein sequence ID" value="RNL83312.1"/>
    <property type="molecule type" value="Genomic_DNA"/>
</dbReference>
<feature type="domain" description="HTH araC/xylS-type" evidence="4">
    <location>
        <begin position="133"/>
        <end position="229"/>
    </location>
</feature>
<dbReference type="PROSITE" id="PS01124">
    <property type="entry name" value="HTH_ARAC_FAMILY_2"/>
    <property type="match status" value="1"/>
</dbReference>
<keyword evidence="2" id="KW-0238">DNA-binding</keyword>
<evidence type="ECO:0000256" key="1">
    <source>
        <dbReference type="ARBA" id="ARBA00023015"/>
    </source>
</evidence>
<dbReference type="PANTHER" id="PTHR46796:SF15">
    <property type="entry name" value="BLL1074 PROTEIN"/>
    <property type="match status" value="1"/>
</dbReference>
<dbReference type="GO" id="GO:0003700">
    <property type="term" value="F:DNA-binding transcription factor activity"/>
    <property type="evidence" value="ECO:0007669"/>
    <property type="project" value="InterPro"/>
</dbReference>
<dbReference type="InterPro" id="IPR018060">
    <property type="entry name" value="HTH_AraC"/>
</dbReference>
<gene>
    <name evidence="5" type="ORF">EFW17_16375</name>
</gene>
<dbReference type="InterPro" id="IPR009057">
    <property type="entry name" value="Homeodomain-like_sf"/>
</dbReference>
<dbReference type="InterPro" id="IPR018062">
    <property type="entry name" value="HTH_AraC-typ_CS"/>
</dbReference>
<name>A0A3N0E643_9ACTN</name>
<sequence>MYREWPSRQVSAVMWHAAAASPTEIGHRVLPDGCMDLLWTGDTLLVAGPDTTAYVASWPLGARFIGVRFTPGTAPLLLGVPAHEVRDRVVPLADIAPAARVRRLIEYVGEARQRESALEEVAAGWAERVDPPDPRIRAVARHAGVGVPVATITEEVGLGERRLHRWCRAAFGYGPKTLARILRMNRALAMLREGTPVATVAATVGYADQAHLSRDFRDLAGAPPSALIG</sequence>
<dbReference type="PROSITE" id="PS00041">
    <property type="entry name" value="HTH_ARAC_FAMILY_1"/>
    <property type="match status" value="1"/>
</dbReference>
<dbReference type="PANTHER" id="PTHR46796">
    <property type="entry name" value="HTH-TYPE TRANSCRIPTIONAL ACTIVATOR RHAS-RELATED"/>
    <property type="match status" value="1"/>
</dbReference>
<dbReference type="OrthoDB" id="9815799at2"/>
<dbReference type="SMART" id="SM00342">
    <property type="entry name" value="HTH_ARAC"/>
    <property type="match status" value="1"/>
</dbReference>
<dbReference type="SUPFAM" id="SSF46689">
    <property type="entry name" value="Homeodomain-like"/>
    <property type="match status" value="1"/>
</dbReference>
<dbReference type="Pfam" id="PF20240">
    <property type="entry name" value="DUF6597"/>
    <property type="match status" value="1"/>
</dbReference>
<organism evidence="5 6">
    <name type="scientific">Halostreptopolyspora alba</name>
    <dbReference type="NCBI Taxonomy" id="2487137"/>
    <lineage>
        <taxon>Bacteria</taxon>
        <taxon>Bacillati</taxon>
        <taxon>Actinomycetota</taxon>
        <taxon>Actinomycetes</taxon>
        <taxon>Streptosporangiales</taxon>
        <taxon>Nocardiopsidaceae</taxon>
        <taxon>Halostreptopolyspora</taxon>
    </lineage>
</organism>
<dbReference type="Pfam" id="PF12833">
    <property type="entry name" value="HTH_18"/>
    <property type="match status" value="1"/>
</dbReference>
<proteinExistence type="predicted"/>
<dbReference type="AlphaFoldDB" id="A0A3N0E643"/>
<accession>A0A3N0E643</accession>
<evidence type="ECO:0000259" key="4">
    <source>
        <dbReference type="PROSITE" id="PS01124"/>
    </source>
</evidence>
<dbReference type="InterPro" id="IPR050204">
    <property type="entry name" value="AraC_XylS_family_regulators"/>
</dbReference>
<evidence type="ECO:0000256" key="3">
    <source>
        <dbReference type="ARBA" id="ARBA00023163"/>
    </source>
</evidence>
<dbReference type="Gene3D" id="1.10.10.60">
    <property type="entry name" value="Homeodomain-like"/>
    <property type="match status" value="1"/>
</dbReference>
<keyword evidence="1" id="KW-0805">Transcription regulation</keyword>
<protein>
    <submittedName>
        <fullName evidence="5">AraC family transcriptional regulator</fullName>
    </submittedName>
</protein>
<dbReference type="Proteomes" id="UP000269198">
    <property type="component" value="Unassembled WGS sequence"/>
</dbReference>
<comment type="caution">
    <text evidence="5">The sequence shown here is derived from an EMBL/GenBank/DDBJ whole genome shotgun (WGS) entry which is preliminary data.</text>
</comment>
<dbReference type="RefSeq" id="WP_123202280.1">
    <property type="nucleotide sequence ID" value="NZ_RJMB01000017.1"/>
</dbReference>
<keyword evidence="3" id="KW-0804">Transcription</keyword>
<reference evidence="5 6" key="1">
    <citation type="submission" date="2018-11" db="EMBL/GenBank/DDBJ databases">
        <title>The genome draft of YIM 96095.</title>
        <authorList>
            <person name="Tang S.-K."/>
            <person name="Chunyu W.-X."/>
            <person name="Feng Y.-Z."/>
        </authorList>
    </citation>
    <scope>NUCLEOTIDE SEQUENCE [LARGE SCALE GENOMIC DNA]</scope>
    <source>
        <strain evidence="5 6">YIM 96095</strain>
    </source>
</reference>